<accession>A0A2T9Z6D3</accession>
<protein>
    <recommendedName>
        <fullName evidence="4">Atg6 BARA domain-containing protein</fullName>
    </recommendedName>
</protein>
<keyword evidence="2" id="KW-0175">Coiled coil</keyword>
<dbReference type="EMBL" id="MBFT01000006">
    <property type="protein sequence ID" value="PVV00130.1"/>
    <property type="molecule type" value="Genomic_DNA"/>
</dbReference>
<evidence type="ECO:0000313" key="6">
    <source>
        <dbReference type="Proteomes" id="UP000245699"/>
    </source>
</evidence>
<dbReference type="GO" id="GO:0043548">
    <property type="term" value="F:phosphatidylinositol 3-kinase binding"/>
    <property type="evidence" value="ECO:0007669"/>
    <property type="project" value="TreeGrafter"/>
</dbReference>
<evidence type="ECO:0000313" key="5">
    <source>
        <dbReference type="EMBL" id="PVV00130.1"/>
    </source>
</evidence>
<dbReference type="PANTHER" id="PTHR12768">
    <property type="entry name" value="BECLIN 1"/>
    <property type="match status" value="1"/>
</dbReference>
<gene>
    <name evidence="5" type="ORF">BB559_000118</name>
</gene>
<dbReference type="GO" id="GO:0045324">
    <property type="term" value="P:late endosome to vacuole transport"/>
    <property type="evidence" value="ECO:0007669"/>
    <property type="project" value="TreeGrafter"/>
</dbReference>
<dbReference type="InterPro" id="IPR040455">
    <property type="entry name" value="Atg6_BARA"/>
</dbReference>
<sequence length="682" mass="76894">MICKKCNKNIELIDSIKNIDDEGIQLVTSSLPKLPKSTEPAVSFISSSTFNDLPKEYKEIICDFVPRSKPNPIINESTTEFPVYSATEIVEILEADSDLNNVFFGSKALNKPVPIIQQTPKSLIPENIPDPKLSHLNKLIYNSSKTIKKNPYESSLSIKDRKNSDLSTNYPTSNASQSLKSRTYPSDDMMESFILLDQPHSKQKPGLPILINNIRNYNFKGIKPSVKSIHAVSTSPNNTIINGEWTGRKSIDDSQIFSKEDSLGTNGNEKSTKISKATNRTNDTENPMKTDLGPSAKLFVELEKCSIISHPLCTNCAEKLVQIISNKLVAVSEEYKNCVELYNMYLNMESSVNGQDKFTNADDENVDNEILKLQKQLESLQEEDMLCDKELDNLSKQLGKLDNESDNLDSKTDRILLERNELLAKLDSLNSEIEHLQALYMKNSSILFDLQQRNVYNDLFTIKIFSANGQLTTTSQSSNSPAIIGTINGFRLGRINVNNYISKLAYSDTTNLENTILLKSGEITWNEINAAWGQCLLLLSTVAKRLNFEFEKYLLIPMGSYSKIQKKPKPNSTEKSIYELYGSGDLHLGRLFQNRRFDTAMVAFLTCLNEICKFVEKHLTSTQNLNNNITSSRIPYQMKADLVGDVSIRMQFNSDETWTKALTHMLINCKWLLAFASNFGAR</sequence>
<dbReference type="STRING" id="61424.A0A2T9Z6D3"/>
<feature type="compositionally biased region" description="Polar residues" evidence="3">
    <location>
        <begin position="165"/>
        <end position="183"/>
    </location>
</feature>
<dbReference type="Pfam" id="PF04111">
    <property type="entry name" value="APG6"/>
    <property type="match status" value="1"/>
</dbReference>
<proteinExistence type="inferred from homology"/>
<evidence type="ECO:0000256" key="3">
    <source>
        <dbReference type="SAM" id="MobiDB-lite"/>
    </source>
</evidence>
<comment type="caution">
    <text evidence="5">The sequence shown here is derived from an EMBL/GenBank/DDBJ whole genome shotgun (WGS) entry which is preliminary data.</text>
</comment>
<dbReference type="InterPro" id="IPR038274">
    <property type="entry name" value="Atg6/Beclin_C_sf"/>
</dbReference>
<feature type="domain" description="Atg6 BARA" evidence="4">
    <location>
        <begin position="518"/>
        <end position="678"/>
    </location>
</feature>
<dbReference type="Proteomes" id="UP000245699">
    <property type="component" value="Unassembled WGS sequence"/>
</dbReference>
<dbReference type="PANTHER" id="PTHR12768:SF4">
    <property type="entry name" value="BECLIN-1"/>
    <property type="match status" value="1"/>
</dbReference>
<name>A0A2T9Z6D3_9FUNG</name>
<dbReference type="GO" id="GO:0000423">
    <property type="term" value="P:mitophagy"/>
    <property type="evidence" value="ECO:0007669"/>
    <property type="project" value="TreeGrafter"/>
</dbReference>
<dbReference type="GO" id="GO:0000045">
    <property type="term" value="P:autophagosome assembly"/>
    <property type="evidence" value="ECO:0007669"/>
    <property type="project" value="TreeGrafter"/>
</dbReference>
<dbReference type="OrthoDB" id="20368at2759"/>
<dbReference type="AlphaFoldDB" id="A0A2T9Z6D3"/>
<reference evidence="5 6" key="1">
    <citation type="journal article" date="2018" name="MBio">
        <title>Comparative Genomics Reveals the Core Gene Toolbox for the Fungus-Insect Symbiosis.</title>
        <authorList>
            <person name="Wang Y."/>
            <person name="Stata M."/>
            <person name="Wang W."/>
            <person name="Stajich J.E."/>
            <person name="White M.M."/>
            <person name="Moncalvo J.M."/>
        </authorList>
    </citation>
    <scope>NUCLEOTIDE SEQUENCE [LARGE SCALE GENOMIC DNA]</scope>
    <source>
        <strain evidence="5 6">AUS-77-4</strain>
    </source>
</reference>
<evidence type="ECO:0000256" key="1">
    <source>
        <dbReference type="ARBA" id="ARBA00005965"/>
    </source>
</evidence>
<keyword evidence="6" id="KW-1185">Reference proteome</keyword>
<dbReference type="GO" id="GO:0034271">
    <property type="term" value="C:phosphatidylinositol 3-kinase complex, class III, type I"/>
    <property type="evidence" value="ECO:0007669"/>
    <property type="project" value="TreeGrafter"/>
</dbReference>
<dbReference type="GO" id="GO:0030674">
    <property type="term" value="F:protein-macromolecule adaptor activity"/>
    <property type="evidence" value="ECO:0007669"/>
    <property type="project" value="TreeGrafter"/>
</dbReference>
<evidence type="ECO:0000256" key="2">
    <source>
        <dbReference type="SAM" id="Coils"/>
    </source>
</evidence>
<dbReference type="GO" id="GO:0000407">
    <property type="term" value="C:phagophore assembly site"/>
    <property type="evidence" value="ECO:0007669"/>
    <property type="project" value="TreeGrafter"/>
</dbReference>
<feature type="compositionally biased region" description="Polar residues" evidence="3">
    <location>
        <begin position="263"/>
        <end position="281"/>
    </location>
</feature>
<organism evidence="5 6">
    <name type="scientific">Furculomyces boomerangus</name>
    <dbReference type="NCBI Taxonomy" id="61424"/>
    <lineage>
        <taxon>Eukaryota</taxon>
        <taxon>Fungi</taxon>
        <taxon>Fungi incertae sedis</taxon>
        <taxon>Zoopagomycota</taxon>
        <taxon>Kickxellomycotina</taxon>
        <taxon>Harpellomycetes</taxon>
        <taxon>Harpellales</taxon>
        <taxon>Harpellaceae</taxon>
        <taxon>Furculomyces</taxon>
    </lineage>
</organism>
<evidence type="ECO:0000259" key="4">
    <source>
        <dbReference type="Pfam" id="PF04111"/>
    </source>
</evidence>
<feature type="region of interest" description="Disordered" evidence="3">
    <location>
        <begin position="152"/>
        <end position="183"/>
    </location>
</feature>
<dbReference type="GO" id="GO:0006995">
    <property type="term" value="P:cellular response to nitrogen starvation"/>
    <property type="evidence" value="ECO:0007669"/>
    <property type="project" value="TreeGrafter"/>
</dbReference>
<dbReference type="Gene3D" id="1.10.418.40">
    <property type="entry name" value="Autophagy protein 6/Beclin 1"/>
    <property type="match status" value="1"/>
</dbReference>
<dbReference type="InterPro" id="IPR007243">
    <property type="entry name" value="Atg6/Beclin"/>
</dbReference>
<feature type="region of interest" description="Disordered" evidence="3">
    <location>
        <begin position="259"/>
        <end position="290"/>
    </location>
</feature>
<comment type="similarity">
    <text evidence="1">Belongs to the beclin family.</text>
</comment>
<feature type="coiled-coil region" evidence="2">
    <location>
        <begin position="363"/>
        <end position="439"/>
    </location>
</feature>
<dbReference type="GO" id="GO:0034272">
    <property type="term" value="C:phosphatidylinositol 3-kinase complex, class III, type II"/>
    <property type="evidence" value="ECO:0007669"/>
    <property type="project" value="TreeGrafter"/>
</dbReference>